<feature type="coiled-coil region" evidence="4">
    <location>
        <begin position="434"/>
        <end position="492"/>
    </location>
</feature>
<keyword evidence="3" id="KW-0812">Transmembrane</keyword>
<keyword evidence="3" id="KW-0564">Palmitate</keyword>
<evidence type="ECO:0000256" key="3">
    <source>
        <dbReference type="RuleBase" id="RU362097"/>
    </source>
</evidence>
<feature type="chain" id="PRO_5014489181" evidence="3">
    <location>
        <begin position="40"/>
        <end position="532"/>
    </location>
</feature>
<feature type="signal peptide" evidence="3">
    <location>
        <begin position="1"/>
        <end position="39"/>
    </location>
</feature>
<keyword evidence="7" id="KW-1185">Reference proteome</keyword>
<gene>
    <name evidence="6" type="ORF">CYR32_18230</name>
</gene>
<name>A0A2N5DUZ8_9GAMM</name>
<reference evidence="6 7" key="1">
    <citation type="submission" date="2017-12" db="EMBL/GenBank/DDBJ databases">
        <title>Characterization of six clinical isolates of Enterochimera gen. nov., a novel genus of the Yersiniaciae family and the three species Enterochimera arupensis sp. nov., Enterochimera coloradensis sp. nov, and Enterochimera californica sp. nov.</title>
        <authorList>
            <person name="Rossi A."/>
            <person name="Fisher M."/>
        </authorList>
    </citation>
    <scope>NUCLEOTIDE SEQUENCE [LARGE SCALE GENOMIC DNA]</scope>
    <source>
        <strain evidence="7">2016-Iso4</strain>
    </source>
</reference>
<evidence type="ECO:0000256" key="2">
    <source>
        <dbReference type="ARBA" id="ARBA00007613"/>
    </source>
</evidence>
<sequence length="532" mass="57210">MAVSSLMRFSRVPLRLRPCSPVKLAVTLAVLALAGCAVGPDYQPPQPQTPKAFNDLSSHTQAKPGSAALASEPDPAWWRSFNDPQLDSLIGRAINGNLSLQQTVLRIAGAREQVTQARGAYLPSVNATASVNRQQLGLKGILEAHDVPGQLEAESPEAADALGSVTRPVTLFQGGFDASWELDLFGKTRRAVEAANAQTQATLEQRNDALVSLEAEVARTYLQLRGAQSVLDTLQTQIDVARQTTELTQSQAKNGLAPQLDVENAQAQLGSLEAQLPTYQAQVRQAMNALAVLLGQPPGALDAELRAVRPLPPIPAAVPVGVPAELARRRPDVRRAEANLHAATAEIGVSVAQMFPSLSLTGQVGMRNTDVDYLTDWSSHFYSYGPQISLPIFQGGRLVSNVRLSRAQQASAVLDYRQTVLTALQDVENALVSYRTDQDRVEGLERTAASLQNAYDLASESYRQGITTFINVLDAQRQLAQARQQATEARVQTSTDLVALYKALGGGWQPYQNIALPSYSVFGPAQTVPTAP</sequence>
<accession>A0A2N5DUZ8</accession>
<dbReference type="SUPFAM" id="SSF56954">
    <property type="entry name" value="Outer membrane efflux proteins (OEP)"/>
    <property type="match status" value="1"/>
</dbReference>
<keyword evidence="4" id="KW-0175">Coiled coil</keyword>
<dbReference type="NCBIfam" id="TIGR01845">
    <property type="entry name" value="outer_NodT"/>
    <property type="match status" value="1"/>
</dbReference>
<comment type="caution">
    <text evidence="6">The sequence shown here is derived from an EMBL/GenBank/DDBJ whole genome shotgun (WGS) entry which is preliminary data.</text>
</comment>
<dbReference type="Pfam" id="PF02321">
    <property type="entry name" value="OEP"/>
    <property type="match status" value="2"/>
</dbReference>
<keyword evidence="3" id="KW-1134">Transmembrane beta strand</keyword>
<evidence type="ECO:0000313" key="7">
    <source>
        <dbReference type="Proteomes" id="UP000234503"/>
    </source>
</evidence>
<dbReference type="GO" id="GO:0015562">
    <property type="term" value="F:efflux transmembrane transporter activity"/>
    <property type="evidence" value="ECO:0007669"/>
    <property type="project" value="InterPro"/>
</dbReference>
<evidence type="ECO:0000256" key="1">
    <source>
        <dbReference type="ARBA" id="ARBA00004459"/>
    </source>
</evidence>
<dbReference type="EMBL" id="PJZH01000028">
    <property type="protein sequence ID" value="PLR30759.1"/>
    <property type="molecule type" value="Genomic_DNA"/>
</dbReference>
<evidence type="ECO:0000256" key="4">
    <source>
        <dbReference type="SAM" id="Coils"/>
    </source>
</evidence>
<comment type="subcellular location">
    <subcellularLocation>
        <location evidence="1 3">Cell outer membrane</location>
        <topology evidence="1 3">Lipid-anchor</topology>
    </subcellularLocation>
</comment>
<dbReference type="GO" id="GO:0009279">
    <property type="term" value="C:cell outer membrane"/>
    <property type="evidence" value="ECO:0007669"/>
    <property type="project" value="UniProtKB-SubCell"/>
</dbReference>
<dbReference type="Proteomes" id="UP000234503">
    <property type="component" value="Unassembled WGS sequence"/>
</dbReference>
<organism evidence="6 7">
    <name type="scientific">Chimaeribacter coloradensis</name>
    <dbReference type="NCBI Taxonomy" id="2060068"/>
    <lineage>
        <taxon>Bacteria</taxon>
        <taxon>Pseudomonadati</taxon>
        <taxon>Pseudomonadota</taxon>
        <taxon>Gammaproteobacteria</taxon>
        <taxon>Enterobacterales</taxon>
        <taxon>Yersiniaceae</taxon>
        <taxon>Chimaeribacter</taxon>
    </lineage>
</organism>
<dbReference type="PANTHER" id="PTHR30203">
    <property type="entry name" value="OUTER MEMBRANE CATION EFFLUX PROTEIN"/>
    <property type="match status" value="1"/>
</dbReference>
<comment type="similarity">
    <text evidence="2 3">Belongs to the outer membrane factor (OMF) (TC 1.B.17) family.</text>
</comment>
<keyword evidence="3" id="KW-0732">Signal</keyword>
<evidence type="ECO:0000256" key="5">
    <source>
        <dbReference type="SAM" id="MobiDB-lite"/>
    </source>
</evidence>
<dbReference type="OrthoDB" id="9770517at2"/>
<feature type="compositionally biased region" description="Polar residues" evidence="5">
    <location>
        <begin position="49"/>
        <end position="63"/>
    </location>
</feature>
<keyword evidence="3" id="KW-0449">Lipoprotein</keyword>
<keyword evidence="3" id="KW-0472">Membrane</keyword>
<dbReference type="InterPro" id="IPR010131">
    <property type="entry name" value="MdtP/NodT-like"/>
</dbReference>
<protein>
    <submittedName>
        <fullName evidence="6">RND transporter</fullName>
    </submittedName>
</protein>
<dbReference type="InterPro" id="IPR003423">
    <property type="entry name" value="OMP_efflux"/>
</dbReference>
<dbReference type="AlphaFoldDB" id="A0A2N5DUZ8"/>
<dbReference type="PANTHER" id="PTHR30203:SF25">
    <property type="entry name" value="OUTER MEMBRANE PROTEIN-RELATED"/>
    <property type="match status" value="1"/>
</dbReference>
<proteinExistence type="inferred from homology"/>
<dbReference type="Gene3D" id="1.20.1600.10">
    <property type="entry name" value="Outer membrane efflux proteins (OEP)"/>
    <property type="match status" value="1"/>
</dbReference>
<feature type="region of interest" description="Disordered" evidence="5">
    <location>
        <begin position="45"/>
        <end position="73"/>
    </location>
</feature>
<evidence type="ECO:0000313" key="6">
    <source>
        <dbReference type="EMBL" id="PLR30759.1"/>
    </source>
</evidence>
<dbReference type="Gene3D" id="2.20.200.10">
    <property type="entry name" value="Outer membrane efflux proteins (OEP)"/>
    <property type="match status" value="1"/>
</dbReference>